<evidence type="ECO:0000313" key="8">
    <source>
        <dbReference type="Proteomes" id="UP000800036"/>
    </source>
</evidence>
<dbReference type="GO" id="GO:0004497">
    <property type="term" value="F:monooxygenase activity"/>
    <property type="evidence" value="ECO:0007669"/>
    <property type="project" value="UniProtKB-KW"/>
</dbReference>
<dbReference type="Proteomes" id="UP000800036">
    <property type="component" value="Unassembled WGS sequence"/>
</dbReference>
<dbReference type="GO" id="GO:0005506">
    <property type="term" value="F:iron ion binding"/>
    <property type="evidence" value="ECO:0007669"/>
    <property type="project" value="InterPro"/>
</dbReference>
<keyword evidence="6" id="KW-0503">Monooxygenase</keyword>
<evidence type="ECO:0000256" key="1">
    <source>
        <dbReference type="ARBA" id="ARBA00001971"/>
    </source>
</evidence>
<dbReference type="EMBL" id="ML976669">
    <property type="protein sequence ID" value="KAF1975671.1"/>
    <property type="molecule type" value="Genomic_DNA"/>
</dbReference>
<comment type="cofactor">
    <cofactor evidence="1">
        <name>heme</name>
        <dbReference type="ChEBI" id="CHEBI:30413"/>
    </cofactor>
</comment>
<dbReference type="InterPro" id="IPR001128">
    <property type="entry name" value="Cyt_P450"/>
</dbReference>
<accession>A0A6A5VEV9</accession>
<name>A0A6A5VEV9_9PLEO</name>
<evidence type="ECO:0000256" key="5">
    <source>
        <dbReference type="ARBA" id="ARBA00023004"/>
    </source>
</evidence>
<dbReference type="AlphaFoldDB" id="A0A6A5VEV9"/>
<dbReference type="PANTHER" id="PTHR24305:SF157">
    <property type="entry name" value="N-ACETYLTRYPTOPHAN 6-HYDROXYLASE IVOC-RELATED"/>
    <property type="match status" value="1"/>
</dbReference>
<dbReference type="InterPro" id="IPR050121">
    <property type="entry name" value="Cytochrome_P450_monoxygenase"/>
</dbReference>
<evidence type="ECO:0000256" key="2">
    <source>
        <dbReference type="ARBA" id="ARBA00010617"/>
    </source>
</evidence>
<dbReference type="GO" id="GO:0020037">
    <property type="term" value="F:heme binding"/>
    <property type="evidence" value="ECO:0007669"/>
    <property type="project" value="InterPro"/>
</dbReference>
<gene>
    <name evidence="7" type="ORF">BU23DRAFT_588336</name>
</gene>
<dbReference type="Pfam" id="PF00067">
    <property type="entry name" value="p450"/>
    <property type="match status" value="1"/>
</dbReference>
<reference evidence="7" key="1">
    <citation type="journal article" date="2020" name="Stud. Mycol.">
        <title>101 Dothideomycetes genomes: a test case for predicting lifestyles and emergence of pathogens.</title>
        <authorList>
            <person name="Haridas S."/>
            <person name="Albert R."/>
            <person name="Binder M."/>
            <person name="Bloem J."/>
            <person name="Labutti K."/>
            <person name="Salamov A."/>
            <person name="Andreopoulos B."/>
            <person name="Baker S."/>
            <person name="Barry K."/>
            <person name="Bills G."/>
            <person name="Bluhm B."/>
            <person name="Cannon C."/>
            <person name="Castanera R."/>
            <person name="Culley D."/>
            <person name="Daum C."/>
            <person name="Ezra D."/>
            <person name="Gonzalez J."/>
            <person name="Henrissat B."/>
            <person name="Kuo A."/>
            <person name="Liang C."/>
            <person name="Lipzen A."/>
            <person name="Lutzoni F."/>
            <person name="Magnuson J."/>
            <person name="Mondo S."/>
            <person name="Nolan M."/>
            <person name="Ohm R."/>
            <person name="Pangilinan J."/>
            <person name="Park H.-J."/>
            <person name="Ramirez L."/>
            <person name="Alfaro M."/>
            <person name="Sun H."/>
            <person name="Tritt A."/>
            <person name="Yoshinaga Y."/>
            <person name="Zwiers L.-H."/>
            <person name="Turgeon B."/>
            <person name="Goodwin S."/>
            <person name="Spatafora J."/>
            <person name="Crous P."/>
            <person name="Grigoriev I."/>
        </authorList>
    </citation>
    <scope>NUCLEOTIDE SEQUENCE</scope>
    <source>
        <strain evidence="7">CBS 107.79</strain>
    </source>
</reference>
<proteinExistence type="inferred from homology"/>
<evidence type="ECO:0000256" key="4">
    <source>
        <dbReference type="ARBA" id="ARBA00023002"/>
    </source>
</evidence>
<evidence type="ECO:0000256" key="3">
    <source>
        <dbReference type="ARBA" id="ARBA00022723"/>
    </source>
</evidence>
<keyword evidence="4" id="KW-0560">Oxidoreductase</keyword>
<keyword evidence="8" id="KW-1185">Reference proteome</keyword>
<comment type="similarity">
    <text evidence="2">Belongs to the cytochrome P450 family.</text>
</comment>
<keyword evidence="3" id="KW-0479">Metal-binding</keyword>
<protein>
    <submittedName>
        <fullName evidence="7">Cytochrome P450</fullName>
    </submittedName>
</protein>
<evidence type="ECO:0000256" key="6">
    <source>
        <dbReference type="ARBA" id="ARBA00023033"/>
    </source>
</evidence>
<dbReference type="OrthoDB" id="3945418at2759"/>
<sequence>MGTSLALFAGAAALTYILATCIYRTLFHPLSHVPGPKWAAITQGYEMYHDLILKARFPWQIQKLHKTFGPIVCIAPNEFGMPESTFNTINADMHKMMRHAVAPFFSRRKSKTPVDLRLLFSCFTTDIITQYAFPNCFGLLADPDLAPVWRRTFAEGLRNFQWFKHFPSLWTVLRSIPDKMLVKMAPQMAITQNWERSNQKLPKTENHVTIFHELLASDLPKHEKSYERLWQEGLVLIGAGVETTSNTFIVALYHLSFNPSKLSHLKKELEEAMPDSKELAPWAKQRCQRTERSIRTIDPNGVFWCFGSNERTGMVGRTELRTNALLEPNVRLFGTTFDRFSMGILS</sequence>
<dbReference type="Gene3D" id="1.10.630.10">
    <property type="entry name" value="Cytochrome P450"/>
    <property type="match status" value="1"/>
</dbReference>
<dbReference type="PANTHER" id="PTHR24305">
    <property type="entry name" value="CYTOCHROME P450"/>
    <property type="match status" value="1"/>
</dbReference>
<organism evidence="7 8">
    <name type="scientific">Bimuria novae-zelandiae CBS 107.79</name>
    <dbReference type="NCBI Taxonomy" id="1447943"/>
    <lineage>
        <taxon>Eukaryota</taxon>
        <taxon>Fungi</taxon>
        <taxon>Dikarya</taxon>
        <taxon>Ascomycota</taxon>
        <taxon>Pezizomycotina</taxon>
        <taxon>Dothideomycetes</taxon>
        <taxon>Pleosporomycetidae</taxon>
        <taxon>Pleosporales</taxon>
        <taxon>Massarineae</taxon>
        <taxon>Didymosphaeriaceae</taxon>
        <taxon>Bimuria</taxon>
    </lineage>
</organism>
<dbReference type="InterPro" id="IPR036396">
    <property type="entry name" value="Cyt_P450_sf"/>
</dbReference>
<dbReference type="SUPFAM" id="SSF48264">
    <property type="entry name" value="Cytochrome P450"/>
    <property type="match status" value="1"/>
</dbReference>
<dbReference type="GO" id="GO:0016705">
    <property type="term" value="F:oxidoreductase activity, acting on paired donors, with incorporation or reduction of molecular oxygen"/>
    <property type="evidence" value="ECO:0007669"/>
    <property type="project" value="InterPro"/>
</dbReference>
<evidence type="ECO:0000313" key="7">
    <source>
        <dbReference type="EMBL" id="KAF1975671.1"/>
    </source>
</evidence>
<keyword evidence="5" id="KW-0408">Iron</keyword>